<dbReference type="EMBL" id="AM114193">
    <property type="protein sequence ID" value="CAJ36488.1"/>
    <property type="molecule type" value="Genomic_DNA"/>
</dbReference>
<dbReference type="STRING" id="351160.RCIX1171"/>
<evidence type="ECO:0000313" key="2">
    <source>
        <dbReference type="Proteomes" id="UP000000663"/>
    </source>
</evidence>
<dbReference type="eggNOG" id="arCOG11023">
    <property type="taxonomic scope" value="Archaea"/>
</dbReference>
<reference evidence="1 2" key="1">
    <citation type="journal article" date="2006" name="Science">
        <title>Genome of rice cluster I archaea -- the key methane producers in the rice rhizosphere.</title>
        <authorList>
            <person name="Erkel C."/>
            <person name="Kube M."/>
            <person name="Reinhardt R."/>
            <person name="Liesack W."/>
        </authorList>
    </citation>
    <scope>NUCLEOTIDE SEQUENCE [LARGE SCALE GENOMIC DNA]</scope>
    <source>
        <strain evidence="2">DSM 22066 / NBRC 105507 / MRE50</strain>
    </source>
</reference>
<accession>Q0W555</accession>
<protein>
    <submittedName>
        <fullName evidence="1">Uncharacterized protein</fullName>
    </submittedName>
</protein>
<organism evidence="1 2">
    <name type="scientific">Methanocella arvoryzae (strain DSM 22066 / NBRC 105507 / MRE50)</name>
    <dbReference type="NCBI Taxonomy" id="351160"/>
    <lineage>
        <taxon>Archaea</taxon>
        <taxon>Methanobacteriati</taxon>
        <taxon>Methanobacteriota</taxon>
        <taxon>Stenosarchaea group</taxon>
        <taxon>Methanomicrobia</taxon>
        <taxon>Methanocellales</taxon>
        <taxon>Methanocellaceae</taxon>
        <taxon>Methanocella</taxon>
    </lineage>
</organism>
<keyword evidence="2" id="KW-1185">Reference proteome</keyword>
<dbReference type="Proteomes" id="UP000000663">
    <property type="component" value="Chromosome"/>
</dbReference>
<dbReference type="AlphaFoldDB" id="Q0W555"/>
<evidence type="ECO:0000313" key="1">
    <source>
        <dbReference type="EMBL" id="CAJ36488.1"/>
    </source>
</evidence>
<gene>
    <name evidence="1" type="ORF">RCIX1171</name>
</gene>
<name>Q0W555_METAR</name>
<dbReference type="KEGG" id="rci:RCIX1171"/>
<proteinExistence type="predicted"/>
<sequence length="202" mass="23135">MQPKNKIYNGFDQNSSAMSDGIGEGLKVVQIDDAGIGSPVGGAVIGMLDVETSAFSYGMIDVEYFQDGKYAAREYQNRTVEIVDDLFQSAGITSETHRVEICSGHIFDRVRIWLDDGGYSWKSVKIEDPLQFLIEDSFSDYLVSIGVPEKIRKIEVGRDQFMYLFNWVKEDPDNRVRYCKTNGSKWKTKWSQRLYEKPRVRT</sequence>